<keyword evidence="1" id="KW-0539">Nucleus</keyword>
<dbReference type="STRING" id="35608.A0A2U1PL06"/>
<comment type="caution">
    <text evidence="3">The sequence shown here is derived from an EMBL/GenBank/DDBJ whole genome shotgun (WGS) entry which is preliminary data.</text>
</comment>
<dbReference type="OrthoDB" id="332390at2759"/>
<dbReference type="PANTHER" id="PTHR15546:SF2">
    <property type="entry name" value="DDT DOMAIN-CONTAINING PROTEIN DDB_G0282237"/>
    <property type="match status" value="1"/>
</dbReference>
<reference evidence="3 4" key="1">
    <citation type="journal article" date="2018" name="Mol. Plant">
        <title>The genome of Artemisia annua provides insight into the evolution of Asteraceae family and artemisinin biosynthesis.</title>
        <authorList>
            <person name="Shen Q."/>
            <person name="Zhang L."/>
            <person name="Liao Z."/>
            <person name="Wang S."/>
            <person name="Yan T."/>
            <person name="Shi P."/>
            <person name="Liu M."/>
            <person name="Fu X."/>
            <person name="Pan Q."/>
            <person name="Wang Y."/>
            <person name="Lv Z."/>
            <person name="Lu X."/>
            <person name="Zhang F."/>
            <person name="Jiang W."/>
            <person name="Ma Y."/>
            <person name="Chen M."/>
            <person name="Hao X."/>
            <person name="Li L."/>
            <person name="Tang Y."/>
            <person name="Lv G."/>
            <person name="Zhou Y."/>
            <person name="Sun X."/>
            <person name="Brodelius P.E."/>
            <person name="Rose J.K.C."/>
            <person name="Tang K."/>
        </authorList>
    </citation>
    <scope>NUCLEOTIDE SEQUENCE [LARGE SCALE GENOMIC DNA]</scope>
    <source>
        <strain evidence="4">cv. Huhao1</strain>
        <tissue evidence="3">Leaf</tissue>
    </source>
</reference>
<comment type="subcellular location">
    <subcellularLocation>
        <location evidence="1">Nucleus</location>
    </subcellularLocation>
</comment>
<dbReference type="GO" id="GO:0005634">
    <property type="term" value="C:nucleus"/>
    <property type="evidence" value="ECO:0007669"/>
    <property type="project" value="UniProtKB-SubCell"/>
</dbReference>
<dbReference type="PROSITE" id="PS51136">
    <property type="entry name" value="WAC"/>
    <property type="match status" value="1"/>
</dbReference>
<proteinExistence type="predicted"/>
<sequence length="257" mass="29630">MLPTKKESKTCQLNNLKSKMIDLNLVLKPQSPFAGKANVYCEGTNWFEACVLALKYEAIESEIPESLFESSSMNYDSILDSNELKCHPFVSHNMDMYLKKISICNLHTNLWHIEYLNRSNLHRQRVWTCKNIGKSNLTYEEALVSGKKANEKVHHFSKELMEPVLPDVHSVMTLSTLCLYCRVCSNTYKAIHIMEFHIWLILFIGKELVGFWFSDWAFTTCKYLNGCTKSKMPLMEHIFVGPSPKLQKHGLGKCCCM</sequence>
<name>A0A2U1PL06_ARTAN</name>
<evidence type="ECO:0000256" key="1">
    <source>
        <dbReference type="PROSITE-ProRule" id="PRU00475"/>
    </source>
</evidence>
<organism evidence="3 4">
    <name type="scientific">Artemisia annua</name>
    <name type="common">Sweet wormwood</name>
    <dbReference type="NCBI Taxonomy" id="35608"/>
    <lineage>
        <taxon>Eukaryota</taxon>
        <taxon>Viridiplantae</taxon>
        <taxon>Streptophyta</taxon>
        <taxon>Embryophyta</taxon>
        <taxon>Tracheophyta</taxon>
        <taxon>Spermatophyta</taxon>
        <taxon>Magnoliopsida</taxon>
        <taxon>eudicotyledons</taxon>
        <taxon>Gunneridae</taxon>
        <taxon>Pentapetalae</taxon>
        <taxon>asterids</taxon>
        <taxon>campanulids</taxon>
        <taxon>Asterales</taxon>
        <taxon>Asteraceae</taxon>
        <taxon>Asteroideae</taxon>
        <taxon>Anthemideae</taxon>
        <taxon>Artemisiinae</taxon>
        <taxon>Artemisia</taxon>
    </lineage>
</organism>
<evidence type="ECO:0000259" key="2">
    <source>
        <dbReference type="PROSITE" id="PS51136"/>
    </source>
</evidence>
<dbReference type="InterPro" id="IPR013136">
    <property type="entry name" value="WSTF_Acf1_Cbp146"/>
</dbReference>
<dbReference type="InterPro" id="IPR053271">
    <property type="entry name" value="DDT_domain"/>
</dbReference>
<dbReference type="EMBL" id="PKPP01001020">
    <property type="protein sequence ID" value="PWA86419.1"/>
    <property type="molecule type" value="Genomic_DNA"/>
</dbReference>
<keyword evidence="4" id="KW-1185">Reference proteome</keyword>
<dbReference type="PANTHER" id="PTHR15546">
    <property type="entry name" value="BROMODOMAIN ADJACENT TO ZINC FINGER DOMAIN, 2A"/>
    <property type="match status" value="1"/>
</dbReference>
<dbReference type="Proteomes" id="UP000245207">
    <property type="component" value="Unassembled WGS sequence"/>
</dbReference>
<gene>
    <name evidence="3" type="ORF">CTI12_AA140400</name>
</gene>
<protein>
    <submittedName>
        <fullName evidence="3">DDT domain-containing protein</fullName>
    </submittedName>
</protein>
<evidence type="ECO:0000313" key="4">
    <source>
        <dbReference type="Proteomes" id="UP000245207"/>
    </source>
</evidence>
<evidence type="ECO:0000313" key="3">
    <source>
        <dbReference type="EMBL" id="PWA86419.1"/>
    </source>
</evidence>
<accession>A0A2U1PL06</accession>
<dbReference type="AlphaFoldDB" id="A0A2U1PL06"/>
<feature type="domain" description="WAC" evidence="2">
    <location>
        <begin position="99"/>
        <end position="207"/>
    </location>
</feature>
<dbReference type="Pfam" id="PF10537">
    <property type="entry name" value="WAC_Acf1_DNA_bd"/>
    <property type="match status" value="1"/>
</dbReference>